<keyword evidence="9" id="KW-0067">ATP-binding</keyword>
<reference evidence="17 18" key="1">
    <citation type="submission" date="2024-02" db="EMBL/GenBank/DDBJ databases">
        <title>A nitrogen-fixing paenibacillus bacterium.</title>
        <authorList>
            <person name="Zhang W.L."/>
            <person name="Chen S.F."/>
        </authorList>
    </citation>
    <scope>NUCLEOTIDE SEQUENCE [LARGE SCALE GENOMIC DNA]</scope>
    <source>
        <strain evidence="17 18">M1</strain>
    </source>
</reference>
<dbReference type="PROSITE" id="PS50112">
    <property type="entry name" value="PAS"/>
    <property type="match status" value="1"/>
</dbReference>
<dbReference type="EMBL" id="JAZHPZ010000021">
    <property type="protein sequence ID" value="MEF2968961.1"/>
    <property type="molecule type" value="Genomic_DNA"/>
</dbReference>
<evidence type="ECO:0000256" key="3">
    <source>
        <dbReference type="ARBA" id="ARBA00012438"/>
    </source>
</evidence>
<name>A0ABU7VYX8_9BACL</name>
<dbReference type="PANTHER" id="PTHR43065:SF34">
    <property type="entry name" value="SPORULATION KINASE A"/>
    <property type="match status" value="1"/>
</dbReference>
<dbReference type="Pfam" id="PF00512">
    <property type="entry name" value="HisKA"/>
    <property type="match status" value="1"/>
</dbReference>
<feature type="domain" description="HAMP" evidence="16">
    <location>
        <begin position="212"/>
        <end position="264"/>
    </location>
</feature>
<dbReference type="InterPro" id="IPR001610">
    <property type="entry name" value="PAC"/>
</dbReference>
<dbReference type="SUPFAM" id="SSF158472">
    <property type="entry name" value="HAMP domain-like"/>
    <property type="match status" value="1"/>
</dbReference>
<dbReference type="SMART" id="SM00388">
    <property type="entry name" value="HisKA"/>
    <property type="match status" value="1"/>
</dbReference>
<dbReference type="Pfam" id="PF00672">
    <property type="entry name" value="HAMP"/>
    <property type="match status" value="1"/>
</dbReference>
<dbReference type="SUPFAM" id="SSF47384">
    <property type="entry name" value="Homodimeric domain of signal transducing histidine kinase"/>
    <property type="match status" value="1"/>
</dbReference>
<proteinExistence type="predicted"/>
<keyword evidence="12" id="KW-1133">Transmembrane helix</keyword>
<dbReference type="InterPro" id="IPR036097">
    <property type="entry name" value="HisK_dim/P_sf"/>
</dbReference>
<dbReference type="RefSeq" id="WP_331849079.1">
    <property type="nucleotide sequence ID" value="NZ_JAZHPZ010000021.1"/>
</dbReference>
<protein>
    <recommendedName>
        <fullName evidence="3">histidine kinase</fullName>
        <ecNumber evidence="3">2.7.13.3</ecNumber>
    </recommendedName>
</protein>
<dbReference type="InterPro" id="IPR003594">
    <property type="entry name" value="HATPase_dom"/>
</dbReference>
<dbReference type="CDD" id="cd00130">
    <property type="entry name" value="PAS"/>
    <property type="match status" value="1"/>
</dbReference>
<keyword evidence="8" id="KW-0418">Kinase</keyword>
<dbReference type="InterPro" id="IPR013656">
    <property type="entry name" value="PAS_4"/>
</dbReference>
<sequence length="633" mass="71034">MSIKTKLSLIMTAFAVTLLSINIGLSYLTIRDNMRKDSEVNMMLTAKQIALAVERSRAVNEHIRSGMESTARNHEFVEDTLRMTNPQRIVEESLQANGSLLEISGINPDSFERGHSLLFGTYEYKNDQLVLDSAREALETGTTLLRETKIDGRRVLDSFIPIKPLYQKPYVIRIISSYEPISSAISKLMMSQLSISIVLLQIVVFVSYIMAGEMIRPIQSLLLRVNRLSSGDFDARIQINRNDELGQLAMQIDTMADSMGHYMTVLRQKSEENRQMREQLESIINQTADAIHLTDLDGNILRVNEAFEELYGWSGEEIVGSRLDFIPPSLADEREDWARETERGRPVVLTETVRLRKDGSEVHVSISESPVYDEDGLIVAFISISRDMTEHNKMEELLRRSEKLTTVGQLAAGVAHEIRNPLTTLRGFLQMQQRTKAVNQMHTDIMLSELDRINLIVSEFLILAKPQAVQYEVKDIRFTLGDVISLLDSEAHLHNIEFEAHFSPAPVLVHCEENQLKQVFINILKNAMEAMPNGGKITLFVEEGDEREAVIRVIDAGEGIAKERLEKLGEPFYTNKEKGTGLGLMVTQRIIEGHKGSLSIESELGVGTSVTIVLPGVTQVSGPETAADRKSLA</sequence>
<evidence type="ECO:0000256" key="9">
    <source>
        <dbReference type="ARBA" id="ARBA00022840"/>
    </source>
</evidence>
<keyword evidence="7" id="KW-0547">Nucleotide-binding</keyword>
<dbReference type="SMART" id="SM00091">
    <property type="entry name" value="PAS"/>
    <property type="match status" value="1"/>
</dbReference>
<dbReference type="InterPro" id="IPR003660">
    <property type="entry name" value="HAMP_dom"/>
</dbReference>
<dbReference type="InterPro" id="IPR036890">
    <property type="entry name" value="HATPase_C_sf"/>
</dbReference>
<evidence type="ECO:0000259" key="14">
    <source>
        <dbReference type="PROSITE" id="PS50112"/>
    </source>
</evidence>
<dbReference type="EC" id="2.7.13.3" evidence="3"/>
<dbReference type="SMART" id="SM00387">
    <property type="entry name" value="HATPase_c"/>
    <property type="match status" value="1"/>
</dbReference>
<dbReference type="Pfam" id="PF08448">
    <property type="entry name" value="PAS_4"/>
    <property type="match status" value="1"/>
</dbReference>
<comment type="caution">
    <text evidence="17">The sequence shown here is derived from an EMBL/GenBank/DDBJ whole genome shotgun (WGS) entry which is preliminary data.</text>
</comment>
<dbReference type="SUPFAM" id="SSF55785">
    <property type="entry name" value="PYP-like sensor domain (PAS domain)"/>
    <property type="match status" value="1"/>
</dbReference>
<evidence type="ECO:0000313" key="17">
    <source>
        <dbReference type="EMBL" id="MEF2968961.1"/>
    </source>
</evidence>
<dbReference type="InterPro" id="IPR005467">
    <property type="entry name" value="His_kinase_dom"/>
</dbReference>
<comment type="subcellular location">
    <subcellularLocation>
        <location evidence="2">Cell membrane</location>
        <topology evidence="2">Multi-pass membrane protein</topology>
    </subcellularLocation>
</comment>
<feature type="domain" description="PAS" evidence="14">
    <location>
        <begin position="276"/>
        <end position="329"/>
    </location>
</feature>
<feature type="transmembrane region" description="Helical" evidence="12">
    <location>
        <begin position="193"/>
        <end position="211"/>
    </location>
</feature>
<keyword evidence="12" id="KW-0812">Transmembrane</keyword>
<dbReference type="Gene3D" id="6.10.340.10">
    <property type="match status" value="1"/>
</dbReference>
<keyword evidence="11 12" id="KW-0472">Membrane</keyword>
<keyword evidence="18" id="KW-1185">Reference proteome</keyword>
<comment type="catalytic activity">
    <reaction evidence="1">
        <text>ATP + protein L-histidine = ADP + protein N-phospho-L-histidine.</text>
        <dbReference type="EC" id="2.7.13.3"/>
    </reaction>
</comment>
<dbReference type="Pfam" id="PF02518">
    <property type="entry name" value="HATPase_c"/>
    <property type="match status" value="1"/>
</dbReference>
<evidence type="ECO:0000256" key="8">
    <source>
        <dbReference type="ARBA" id="ARBA00022777"/>
    </source>
</evidence>
<organism evidence="17 18">
    <name type="scientific">Paenibacillus haidiansis</name>
    <dbReference type="NCBI Taxonomy" id="1574488"/>
    <lineage>
        <taxon>Bacteria</taxon>
        <taxon>Bacillati</taxon>
        <taxon>Bacillota</taxon>
        <taxon>Bacilli</taxon>
        <taxon>Bacillales</taxon>
        <taxon>Paenibacillaceae</taxon>
        <taxon>Paenibacillus</taxon>
    </lineage>
</organism>
<evidence type="ECO:0000259" key="16">
    <source>
        <dbReference type="PROSITE" id="PS50885"/>
    </source>
</evidence>
<dbReference type="PANTHER" id="PTHR43065">
    <property type="entry name" value="SENSOR HISTIDINE KINASE"/>
    <property type="match status" value="1"/>
</dbReference>
<evidence type="ECO:0000256" key="1">
    <source>
        <dbReference type="ARBA" id="ARBA00000085"/>
    </source>
</evidence>
<gene>
    <name evidence="17" type="ORF">V3851_24555</name>
</gene>
<keyword evidence="5" id="KW-0597">Phosphoprotein</keyword>
<dbReference type="Gene3D" id="3.30.565.10">
    <property type="entry name" value="Histidine kinase-like ATPase, C-terminal domain"/>
    <property type="match status" value="1"/>
</dbReference>
<dbReference type="CDD" id="cd00082">
    <property type="entry name" value="HisKA"/>
    <property type="match status" value="1"/>
</dbReference>
<feature type="domain" description="PAC" evidence="15">
    <location>
        <begin position="348"/>
        <end position="400"/>
    </location>
</feature>
<dbReference type="Gene3D" id="3.30.450.20">
    <property type="entry name" value="PAS domain"/>
    <property type="match status" value="1"/>
</dbReference>
<dbReference type="PRINTS" id="PR00344">
    <property type="entry name" value="BCTRLSENSOR"/>
</dbReference>
<dbReference type="SMART" id="SM00086">
    <property type="entry name" value="PAC"/>
    <property type="match status" value="1"/>
</dbReference>
<evidence type="ECO:0000256" key="10">
    <source>
        <dbReference type="ARBA" id="ARBA00023012"/>
    </source>
</evidence>
<evidence type="ECO:0000256" key="7">
    <source>
        <dbReference type="ARBA" id="ARBA00022741"/>
    </source>
</evidence>
<dbReference type="InterPro" id="IPR000700">
    <property type="entry name" value="PAS-assoc_C"/>
</dbReference>
<evidence type="ECO:0000259" key="15">
    <source>
        <dbReference type="PROSITE" id="PS50113"/>
    </source>
</evidence>
<dbReference type="SMART" id="SM00304">
    <property type="entry name" value="HAMP"/>
    <property type="match status" value="1"/>
</dbReference>
<dbReference type="Gene3D" id="1.10.287.130">
    <property type="match status" value="1"/>
</dbReference>
<dbReference type="PROSITE" id="PS50113">
    <property type="entry name" value="PAC"/>
    <property type="match status" value="1"/>
</dbReference>
<dbReference type="InterPro" id="IPR000014">
    <property type="entry name" value="PAS"/>
</dbReference>
<dbReference type="InterPro" id="IPR004358">
    <property type="entry name" value="Sig_transdc_His_kin-like_C"/>
</dbReference>
<feature type="domain" description="Histidine kinase" evidence="13">
    <location>
        <begin position="413"/>
        <end position="618"/>
    </location>
</feature>
<evidence type="ECO:0000313" key="18">
    <source>
        <dbReference type="Proteomes" id="UP001306950"/>
    </source>
</evidence>
<dbReference type="PROSITE" id="PS50885">
    <property type="entry name" value="HAMP"/>
    <property type="match status" value="1"/>
</dbReference>
<keyword evidence="10" id="KW-0902">Two-component regulatory system</keyword>
<evidence type="ECO:0000256" key="4">
    <source>
        <dbReference type="ARBA" id="ARBA00022475"/>
    </source>
</evidence>
<evidence type="ECO:0000259" key="13">
    <source>
        <dbReference type="PROSITE" id="PS50109"/>
    </source>
</evidence>
<dbReference type="InterPro" id="IPR035965">
    <property type="entry name" value="PAS-like_dom_sf"/>
</dbReference>
<evidence type="ECO:0000256" key="11">
    <source>
        <dbReference type="ARBA" id="ARBA00023136"/>
    </source>
</evidence>
<dbReference type="SUPFAM" id="SSF55874">
    <property type="entry name" value="ATPase domain of HSP90 chaperone/DNA topoisomerase II/histidine kinase"/>
    <property type="match status" value="1"/>
</dbReference>
<dbReference type="CDD" id="cd06225">
    <property type="entry name" value="HAMP"/>
    <property type="match status" value="1"/>
</dbReference>
<dbReference type="InterPro" id="IPR003661">
    <property type="entry name" value="HisK_dim/P_dom"/>
</dbReference>
<evidence type="ECO:0000256" key="6">
    <source>
        <dbReference type="ARBA" id="ARBA00022679"/>
    </source>
</evidence>
<evidence type="ECO:0000256" key="2">
    <source>
        <dbReference type="ARBA" id="ARBA00004651"/>
    </source>
</evidence>
<dbReference type="PROSITE" id="PS50109">
    <property type="entry name" value="HIS_KIN"/>
    <property type="match status" value="1"/>
</dbReference>
<feature type="transmembrane region" description="Helical" evidence="12">
    <location>
        <begin position="6"/>
        <end position="28"/>
    </location>
</feature>
<evidence type="ECO:0000256" key="5">
    <source>
        <dbReference type="ARBA" id="ARBA00022553"/>
    </source>
</evidence>
<keyword evidence="6" id="KW-0808">Transferase</keyword>
<dbReference type="Proteomes" id="UP001306950">
    <property type="component" value="Unassembled WGS sequence"/>
</dbReference>
<accession>A0ABU7VYX8</accession>
<keyword evidence="4" id="KW-1003">Cell membrane</keyword>
<evidence type="ECO:0000256" key="12">
    <source>
        <dbReference type="SAM" id="Phobius"/>
    </source>
</evidence>
<dbReference type="NCBIfam" id="TIGR00229">
    <property type="entry name" value="sensory_box"/>
    <property type="match status" value="1"/>
</dbReference>